<keyword evidence="3" id="KW-0540">Nuclease</keyword>
<evidence type="ECO:0000256" key="5">
    <source>
        <dbReference type="ARBA" id="ARBA00022801"/>
    </source>
</evidence>
<feature type="coiled-coil region" evidence="8">
    <location>
        <begin position="427"/>
        <end position="486"/>
    </location>
</feature>
<name>A0AAU8ZTQ2_MORMO</name>
<sequence length="690" mass="75190">MSGGDGRDHNSGAHDTGGNINGGPTGIGGGGTNSGDGWHIDKDGSLHIDITEGNQTKPGPGKEGNGNGGDGSNSGSSNSVTVLGNSGYVNMAHAGVPAALYPVSGVLTISLNWSAITAAVREAIIGLDAYLGDVLTRVAPYAGRFLGIVIGSLWPSQIAPDPQLTYNLKDPQVDKDNPYSVIALPAELVTAVPVKDIPKNTTVPARVLAQAVIDELAKTRPVTITPVKPTPVPVVRAQKTDKPNVYTAQVVPGMKPMRLYVTAPKRVTPEKSQVMPNRTPAVKQYLSSPDESRSHHAILDFGGDHEPVYISVTKQLKPEEEKKQAEEARKEWVADNPAGVSKVLADLSTLINAKNKQLAEKQQTLKNKQAEFQAFLDKYQNAIPFVKNGVNFRERERTFKAEIDQINADILSIQKELTDAAGNKALNEKTLAELNEQERNQTKTLEEAEKELAAADAALSKARALVTEKEKQLAVKQQALKSKQAEFQSFLDKYQHAIPFVKRGINFKGKERDFQAAIGQLSGEVGQQEKALSDAMEKRSKAEGKKKAAEDKVRTKRDEKRKQPGTATGKGQKVGDKWLHDAGKESGVPIPDRIADKLRGKKFNNFDDFRKKFWEEVSKDPELAKQFSPSNKNRISQGLAPRARNKDTVGGRRSFELHHDKPISEGGGVYDIDNIRVTTPKRHIDIHRGK</sequence>
<dbReference type="GO" id="GO:0005102">
    <property type="term" value="F:signaling receptor binding"/>
    <property type="evidence" value="ECO:0007669"/>
    <property type="project" value="InterPro"/>
</dbReference>
<keyword evidence="4" id="KW-0255">Endonuclease</keyword>
<keyword evidence="8" id="KW-0175">Coiled coil</keyword>
<dbReference type="AlphaFoldDB" id="A0AAU8ZTQ2"/>
<dbReference type="SUPFAM" id="SSF69369">
    <property type="entry name" value="Cloacin translocation domain"/>
    <property type="match status" value="1"/>
</dbReference>
<dbReference type="PRINTS" id="PR01300">
    <property type="entry name" value="PYOCINKILLER"/>
</dbReference>
<dbReference type="GO" id="GO:0016787">
    <property type="term" value="F:hydrolase activity"/>
    <property type="evidence" value="ECO:0007669"/>
    <property type="project" value="UniProtKB-KW"/>
</dbReference>
<dbReference type="InterPro" id="IPR044925">
    <property type="entry name" value="His-Me_finger_sf"/>
</dbReference>
<keyword evidence="6" id="KW-0044">Antibiotic</keyword>
<evidence type="ECO:0000256" key="6">
    <source>
        <dbReference type="ARBA" id="ARBA00023022"/>
    </source>
</evidence>
<keyword evidence="11" id="KW-0614">Plasmid</keyword>
<feature type="region of interest" description="Disordered" evidence="9">
    <location>
        <begin position="525"/>
        <end position="591"/>
    </location>
</feature>
<gene>
    <name evidence="11" type="ORF">AM380_20655</name>
</gene>
<feature type="region of interest" description="Disordered" evidence="9">
    <location>
        <begin position="1"/>
        <end position="79"/>
    </location>
</feature>
<dbReference type="SUPFAM" id="SSF54060">
    <property type="entry name" value="His-Me finger endonucleases"/>
    <property type="match status" value="1"/>
</dbReference>
<dbReference type="InterPro" id="IPR016128">
    <property type="entry name" value="Pyosin/cloacin_T_dom"/>
</dbReference>
<keyword evidence="7" id="KW-0078">Bacteriocin</keyword>
<proteinExistence type="inferred from homology"/>
<geneLocation type="plasmid" evidence="11 12">
    <name>unnamed1</name>
</geneLocation>
<dbReference type="Pfam" id="PF21431">
    <property type="entry name" value="Col-Pyo_DNase"/>
    <property type="match status" value="1"/>
</dbReference>
<feature type="compositionally biased region" description="Basic and acidic residues" evidence="9">
    <location>
        <begin position="1"/>
        <end position="12"/>
    </location>
</feature>
<evidence type="ECO:0000256" key="9">
    <source>
        <dbReference type="SAM" id="MobiDB-lite"/>
    </source>
</evidence>
<feature type="compositionally biased region" description="Basic and acidic residues" evidence="9">
    <location>
        <begin position="573"/>
        <end position="584"/>
    </location>
</feature>
<dbReference type="RefSeq" id="WP_108657683.1">
    <property type="nucleotide sequence ID" value="NZ_CP028957.1"/>
</dbReference>
<feature type="compositionally biased region" description="Gly residues" evidence="9">
    <location>
        <begin position="61"/>
        <end position="72"/>
    </location>
</feature>
<organism evidence="11 12">
    <name type="scientific">Morganella morganii</name>
    <name type="common">Proteus morganii</name>
    <dbReference type="NCBI Taxonomy" id="582"/>
    <lineage>
        <taxon>Bacteria</taxon>
        <taxon>Pseudomonadati</taxon>
        <taxon>Pseudomonadota</taxon>
        <taxon>Gammaproteobacteria</taxon>
        <taxon>Enterobacterales</taxon>
        <taxon>Morganellaceae</taxon>
        <taxon>Morganella</taxon>
    </lineage>
</organism>
<dbReference type="GO" id="GO:0019835">
    <property type="term" value="P:cytolysis"/>
    <property type="evidence" value="ECO:0007669"/>
    <property type="project" value="InterPro"/>
</dbReference>
<feature type="domain" description="HNH nuclease" evidence="10">
    <location>
        <begin position="629"/>
        <end position="684"/>
    </location>
</feature>
<dbReference type="InterPro" id="IPR003615">
    <property type="entry name" value="HNH_nuc"/>
</dbReference>
<evidence type="ECO:0000256" key="7">
    <source>
        <dbReference type="ARBA" id="ARBA00023048"/>
    </source>
</evidence>
<dbReference type="InterPro" id="IPR037146">
    <property type="entry name" value="Colicin/pyocin_DNase_dom_sf"/>
</dbReference>
<dbReference type="InterPro" id="IPR036302">
    <property type="entry name" value="Pyosin/cloacin_T_dom_sf"/>
</dbReference>
<protein>
    <recommendedName>
        <fullName evidence="10">HNH nuclease domain-containing protein</fullName>
    </recommendedName>
</protein>
<dbReference type="GO" id="GO:0042742">
    <property type="term" value="P:defense response to bacterium"/>
    <property type="evidence" value="ECO:0007669"/>
    <property type="project" value="UniProtKB-KW"/>
</dbReference>
<feature type="compositionally biased region" description="Basic and acidic residues" evidence="9">
    <location>
        <begin position="644"/>
        <end position="663"/>
    </location>
</feature>
<keyword evidence="2" id="KW-0929">Antimicrobial</keyword>
<dbReference type="EMBL" id="CP028957">
    <property type="protein sequence ID" value="AWC96100.1"/>
    <property type="molecule type" value="Genomic_DNA"/>
</dbReference>
<feature type="compositionally biased region" description="Basic and acidic residues" evidence="9">
    <location>
        <begin position="38"/>
        <end position="50"/>
    </location>
</feature>
<evidence type="ECO:0000256" key="2">
    <source>
        <dbReference type="ARBA" id="ARBA00022529"/>
    </source>
</evidence>
<feature type="region of interest" description="Disordered" evidence="9">
    <location>
        <begin position="625"/>
        <end position="663"/>
    </location>
</feature>
<dbReference type="GO" id="GO:0004519">
    <property type="term" value="F:endonuclease activity"/>
    <property type="evidence" value="ECO:0007669"/>
    <property type="project" value="UniProtKB-KW"/>
</dbReference>
<dbReference type="Gene3D" id="3.90.540.10">
    <property type="entry name" value="Colicin/pyocin, DNase domain"/>
    <property type="match status" value="1"/>
</dbReference>
<evidence type="ECO:0000256" key="3">
    <source>
        <dbReference type="ARBA" id="ARBA00022722"/>
    </source>
</evidence>
<reference evidence="11 12" key="1">
    <citation type="submission" date="2018-04" db="EMBL/GenBank/DDBJ databases">
        <title>Whole genome sequencing of Morganella morganii AR_0133.</title>
        <authorList>
            <person name="Conlan S."/>
            <person name="Thomas P.J."/>
            <person name="Mullikin J."/>
            <person name="Frank K.M."/>
            <person name="Segre J.A."/>
        </authorList>
    </citation>
    <scope>NUCLEOTIDE SEQUENCE [LARGE SCALE GENOMIC DNA]</scope>
    <source>
        <strain evidence="11 12">AR_0133</strain>
        <plasmid evidence="11 12">unnamed1</plasmid>
    </source>
</reference>
<dbReference type="SMART" id="SM00507">
    <property type="entry name" value="HNHc"/>
    <property type="match status" value="1"/>
</dbReference>
<evidence type="ECO:0000256" key="1">
    <source>
        <dbReference type="ARBA" id="ARBA00006811"/>
    </source>
</evidence>
<evidence type="ECO:0000259" key="10">
    <source>
        <dbReference type="SMART" id="SM00507"/>
    </source>
</evidence>
<accession>A0AAU8ZTQ2</accession>
<dbReference type="InterPro" id="IPR003060">
    <property type="entry name" value="Pyocin_killer"/>
</dbReference>
<evidence type="ECO:0000313" key="11">
    <source>
        <dbReference type="EMBL" id="AWC96100.1"/>
    </source>
</evidence>
<feature type="compositionally biased region" description="Gly residues" evidence="9">
    <location>
        <begin position="19"/>
        <end position="34"/>
    </location>
</feature>
<dbReference type="Pfam" id="PF03515">
    <property type="entry name" value="Cloacin"/>
    <property type="match status" value="1"/>
</dbReference>
<feature type="compositionally biased region" description="Polar residues" evidence="9">
    <location>
        <begin position="627"/>
        <end position="636"/>
    </location>
</feature>
<feature type="compositionally biased region" description="Basic and acidic residues" evidence="9">
    <location>
        <begin position="531"/>
        <end position="562"/>
    </location>
</feature>
<dbReference type="Gene3D" id="1.10.287.620">
    <property type="entry name" value="Helix Hairpins"/>
    <property type="match status" value="1"/>
</dbReference>
<dbReference type="GO" id="GO:0031640">
    <property type="term" value="P:killing of cells of another organism"/>
    <property type="evidence" value="ECO:0007669"/>
    <property type="project" value="UniProtKB-KW"/>
</dbReference>
<dbReference type="Proteomes" id="UP000244682">
    <property type="component" value="Plasmid unnamed1"/>
</dbReference>
<evidence type="ECO:0000256" key="4">
    <source>
        <dbReference type="ARBA" id="ARBA00022759"/>
    </source>
</evidence>
<keyword evidence="5" id="KW-0378">Hydrolase</keyword>
<evidence type="ECO:0000313" key="12">
    <source>
        <dbReference type="Proteomes" id="UP000244682"/>
    </source>
</evidence>
<comment type="similarity">
    <text evidence="1">Belongs to the colicin/pyosin nuclease family.</text>
</comment>
<feature type="coiled-coil region" evidence="8">
    <location>
        <begin position="344"/>
        <end position="378"/>
    </location>
</feature>
<evidence type="ECO:0000256" key="8">
    <source>
        <dbReference type="SAM" id="Coils"/>
    </source>
</evidence>